<dbReference type="Proteomes" id="UP000299102">
    <property type="component" value="Unassembled WGS sequence"/>
</dbReference>
<reference evidence="1 2" key="1">
    <citation type="journal article" date="2019" name="Commun. Biol.">
        <title>The bagworm genome reveals a unique fibroin gene that provides high tensile strength.</title>
        <authorList>
            <person name="Kono N."/>
            <person name="Nakamura H."/>
            <person name="Ohtoshi R."/>
            <person name="Tomita M."/>
            <person name="Numata K."/>
            <person name="Arakawa K."/>
        </authorList>
    </citation>
    <scope>NUCLEOTIDE SEQUENCE [LARGE SCALE GENOMIC DNA]</scope>
</reference>
<dbReference type="AlphaFoldDB" id="A0A4C1UM13"/>
<organism evidence="1 2">
    <name type="scientific">Eumeta variegata</name>
    <name type="common">Bagworm moth</name>
    <name type="synonym">Eumeta japonica</name>
    <dbReference type="NCBI Taxonomy" id="151549"/>
    <lineage>
        <taxon>Eukaryota</taxon>
        <taxon>Metazoa</taxon>
        <taxon>Ecdysozoa</taxon>
        <taxon>Arthropoda</taxon>
        <taxon>Hexapoda</taxon>
        <taxon>Insecta</taxon>
        <taxon>Pterygota</taxon>
        <taxon>Neoptera</taxon>
        <taxon>Endopterygota</taxon>
        <taxon>Lepidoptera</taxon>
        <taxon>Glossata</taxon>
        <taxon>Ditrysia</taxon>
        <taxon>Tineoidea</taxon>
        <taxon>Psychidae</taxon>
        <taxon>Oiketicinae</taxon>
        <taxon>Eumeta</taxon>
    </lineage>
</organism>
<dbReference type="EMBL" id="BGZK01000192">
    <property type="protein sequence ID" value="GBP27359.1"/>
    <property type="molecule type" value="Genomic_DNA"/>
</dbReference>
<name>A0A4C1UM13_EUMVA</name>
<sequence>MSDIKEIQVPGFDNIINSLGPGHRLYGKMLCRREGWRLRRYGDDRTETEVTTAGERKRCSAPDEPTSGACVAFTYRSGTR</sequence>
<protein>
    <submittedName>
        <fullName evidence="1">Uncharacterized protein</fullName>
    </submittedName>
</protein>
<evidence type="ECO:0000313" key="1">
    <source>
        <dbReference type="EMBL" id="GBP27359.1"/>
    </source>
</evidence>
<proteinExistence type="predicted"/>
<dbReference type="OrthoDB" id="10573482at2759"/>
<gene>
    <name evidence="1" type="ORF">EVAR_18835_1</name>
</gene>
<accession>A0A4C1UM13</accession>
<evidence type="ECO:0000313" key="2">
    <source>
        <dbReference type="Proteomes" id="UP000299102"/>
    </source>
</evidence>
<keyword evidence="2" id="KW-1185">Reference proteome</keyword>
<comment type="caution">
    <text evidence="1">The sequence shown here is derived from an EMBL/GenBank/DDBJ whole genome shotgun (WGS) entry which is preliminary data.</text>
</comment>